<evidence type="ECO:0000256" key="1">
    <source>
        <dbReference type="PROSITE-ProRule" id="PRU00047"/>
    </source>
</evidence>
<evidence type="ECO:0000313" key="5">
    <source>
        <dbReference type="Proteomes" id="UP000830375"/>
    </source>
</evidence>
<dbReference type="InterPro" id="IPR001878">
    <property type="entry name" value="Znf_CCHC"/>
</dbReference>
<feature type="region of interest" description="Disordered" evidence="2">
    <location>
        <begin position="309"/>
        <end position="330"/>
    </location>
</feature>
<evidence type="ECO:0000259" key="3">
    <source>
        <dbReference type="PROSITE" id="PS50158"/>
    </source>
</evidence>
<feature type="domain" description="CCHC-type" evidence="3">
    <location>
        <begin position="278"/>
        <end position="294"/>
    </location>
</feature>
<keyword evidence="1" id="KW-0863">Zinc-finger</keyword>
<keyword evidence="5" id="KW-1185">Reference proteome</keyword>
<gene>
    <name evidence="4" type="ORF">H4Q32_027865</name>
</gene>
<name>A0ABQ8L935_LABRO</name>
<protein>
    <submittedName>
        <fullName evidence="4">Transposon TX1 uncharacterized 82 kDa protein</fullName>
    </submittedName>
</protein>
<keyword evidence="1" id="KW-0479">Metal-binding</keyword>
<reference evidence="4 5" key="1">
    <citation type="submission" date="2022-01" db="EMBL/GenBank/DDBJ databases">
        <title>A high-quality chromosome-level genome assembly of rohu carp, Labeo rohita.</title>
        <authorList>
            <person name="Arick M.A. II"/>
            <person name="Hsu C.-Y."/>
            <person name="Magbanua Z."/>
            <person name="Pechanova O."/>
            <person name="Grover C."/>
            <person name="Miller E."/>
            <person name="Thrash A."/>
            <person name="Ezzel L."/>
            <person name="Alam S."/>
            <person name="Benzie J."/>
            <person name="Hamilton M."/>
            <person name="Karsi A."/>
            <person name="Lawrence M.L."/>
            <person name="Peterson D.G."/>
        </authorList>
    </citation>
    <scope>NUCLEOTIDE SEQUENCE [LARGE SCALE GENOMIC DNA]</scope>
    <source>
        <strain evidence="5">BAU-BD-2019</strain>
        <tissue evidence="4">Blood</tissue>
    </source>
</reference>
<keyword evidence="1" id="KW-0862">Zinc</keyword>
<dbReference type="Proteomes" id="UP000830375">
    <property type="component" value="Unassembled WGS sequence"/>
</dbReference>
<comment type="caution">
    <text evidence="4">The sequence shown here is derived from an EMBL/GenBank/DDBJ whole genome shotgun (WGS) entry which is preliminary data.</text>
</comment>
<accession>A0ABQ8L935</accession>
<dbReference type="EMBL" id="JACTAM010001764">
    <property type="protein sequence ID" value="KAI2646168.1"/>
    <property type="molecule type" value="Genomic_DNA"/>
</dbReference>
<evidence type="ECO:0000256" key="2">
    <source>
        <dbReference type="SAM" id="MobiDB-lite"/>
    </source>
</evidence>
<dbReference type="InterPro" id="IPR036875">
    <property type="entry name" value="Znf_CCHC_sf"/>
</dbReference>
<dbReference type="SUPFAM" id="SSF57756">
    <property type="entry name" value="Retrovirus zinc finger-like domains"/>
    <property type="match status" value="1"/>
</dbReference>
<dbReference type="Gene3D" id="4.10.60.10">
    <property type="entry name" value="Zinc finger, CCHC-type"/>
    <property type="match status" value="1"/>
</dbReference>
<organism evidence="4 5">
    <name type="scientific">Labeo rohita</name>
    <name type="common">Indian major carp</name>
    <name type="synonym">Cyprinus rohita</name>
    <dbReference type="NCBI Taxonomy" id="84645"/>
    <lineage>
        <taxon>Eukaryota</taxon>
        <taxon>Metazoa</taxon>
        <taxon>Chordata</taxon>
        <taxon>Craniata</taxon>
        <taxon>Vertebrata</taxon>
        <taxon>Euteleostomi</taxon>
        <taxon>Actinopterygii</taxon>
        <taxon>Neopterygii</taxon>
        <taxon>Teleostei</taxon>
        <taxon>Ostariophysi</taxon>
        <taxon>Cypriniformes</taxon>
        <taxon>Cyprinidae</taxon>
        <taxon>Labeoninae</taxon>
        <taxon>Labeonini</taxon>
        <taxon>Labeo</taxon>
    </lineage>
</organism>
<proteinExistence type="predicted"/>
<evidence type="ECO:0000313" key="4">
    <source>
        <dbReference type="EMBL" id="KAI2646168.1"/>
    </source>
</evidence>
<sequence>MCCLDQATNPVNSCLQAHLVKEKPSGGGTVKIEQWFSNLTMKCCLLRQQTSTTAVKDMSEAKGRKFTDFKGQMCLRLWVSLSLSLSHFRCECEHEQVECCECGWRLMTAPPSRGLSTLTRRHGVKVASAVSVEDCCLAIGEVVGHEHIMSASRMNSATVVFLSSVEKANELVETGIVIDNLFTPVLPLSMPSKKVLLSNVPPFVSNETLVRIMSRYGKLVSPIKMIPIGCKSPLLKHVVSFRRFVFMILKDDEELDLSLHLKIDDCDYVIYATTEKMKCFNCGNGGHLICTCPNKASENGSVVNVSAGSVDESAEAGPSNAAPSVTESNKMKERVDVSLLASESVTAQITNPETVVEKCSSADVGSSIF</sequence>
<dbReference type="PROSITE" id="PS50158">
    <property type="entry name" value="ZF_CCHC"/>
    <property type="match status" value="1"/>
</dbReference>